<evidence type="ECO:0000259" key="7">
    <source>
        <dbReference type="PROSITE" id="PS50109"/>
    </source>
</evidence>
<dbReference type="Pfam" id="PF02518">
    <property type="entry name" value="HATPase_c"/>
    <property type="match status" value="1"/>
</dbReference>
<dbReference type="SUPFAM" id="SSF55874">
    <property type="entry name" value="ATPase domain of HSP90 chaperone/DNA topoisomerase II/histidine kinase"/>
    <property type="match status" value="1"/>
</dbReference>
<dbReference type="PANTHER" id="PTHR43065:SF48">
    <property type="entry name" value="HISTIDINE KINASE"/>
    <property type="match status" value="1"/>
</dbReference>
<dbReference type="Proteomes" id="UP000036176">
    <property type="component" value="Unassembled WGS sequence"/>
</dbReference>
<evidence type="ECO:0000256" key="5">
    <source>
        <dbReference type="SAM" id="MobiDB-lite"/>
    </source>
</evidence>
<evidence type="ECO:0000313" key="8">
    <source>
        <dbReference type="EMBL" id="KMO73354.1"/>
    </source>
</evidence>
<sequence>MDDALSSTTGQPVSGWRHELGPPPRRAPQSLIDELRTVFLFKFLTDEQLDALCGNGHCTTAAAGPVCREGAPAQFFYVLLDGGDVVVSKRSGDSDVELHRTSERGTYFGALSDTVQVYDVSVRVTRPSRLFVVGTGFFTRFTRTVWPVAVHLLESSVTGGLRQRQLLGLQEKHHALATITAGLTHQLNNPAAAAIRAVADLRDSMADAHRHLGLLAVAAPQALSGLLAIQDEITALLATEATLSPLQAADREDALDDWLASHGIGDSWRYASTFVEAGLDESWLDRIAAATQSSLQSAIHWLENIIDIEMRTREIAEATARIATLVDGAKPYSQMDRGPYQCIDVHEMLRSTVLMFGDKIAMAGKPVTLIKDLDDSLPELSCYPADLNQVWTNLIDNALHAMRGRGTLTVRTRRERDSMIRVEICDDGPGIPEEILGRIFDPFFTTKPVGEGPGLGLDLARRIVVDRHRGRISVQSAPGDTRFIVCLPLEAPGPAG</sequence>
<dbReference type="PROSITE" id="PS50109">
    <property type="entry name" value="HIS_KIN"/>
    <property type="match status" value="1"/>
</dbReference>
<protein>
    <recommendedName>
        <fullName evidence="2">histidine kinase</fullName>
        <ecNumber evidence="2">2.7.13.3</ecNumber>
    </recommendedName>
</protein>
<dbReference type="EC" id="2.7.13.3" evidence="2"/>
<name>A0A0J6VT44_MYCCU</name>
<feature type="domain" description="Cyclic nucleotide-binding" evidence="6">
    <location>
        <begin position="66"/>
        <end position="112"/>
    </location>
</feature>
<dbReference type="GO" id="GO:0000160">
    <property type="term" value="P:phosphorelay signal transduction system"/>
    <property type="evidence" value="ECO:0007669"/>
    <property type="project" value="UniProtKB-KW"/>
</dbReference>
<evidence type="ECO:0000256" key="3">
    <source>
        <dbReference type="ARBA" id="ARBA00022777"/>
    </source>
</evidence>
<dbReference type="OrthoDB" id="1931120at2"/>
<evidence type="ECO:0000256" key="2">
    <source>
        <dbReference type="ARBA" id="ARBA00012438"/>
    </source>
</evidence>
<feature type="domain" description="Histidine kinase" evidence="7">
    <location>
        <begin position="315"/>
        <end position="491"/>
    </location>
</feature>
<proteinExistence type="predicted"/>
<evidence type="ECO:0000259" key="6">
    <source>
        <dbReference type="PROSITE" id="PS50042"/>
    </source>
</evidence>
<dbReference type="InterPro" id="IPR036890">
    <property type="entry name" value="HATPase_C_sf"/>
</dbReference>
<dbReference type="AlphaFoldDB" id="A0A0J6VT44"/>
<comment type="caution">
    <text evidence="8">The sequence shown here is derived from an EMBL/GenBank/DDBJ whole genome shotgun (WGS) entry which is preliminary data.</text>
</comment>
<keyword evidence="3" id="KW-0418">Kinase</keyword>
<feature type="region of interest" description="Disordered" evidence="5">
    <location>
        <begin position="1"/>
        <end position="27"/>
    </location>
</feature>
<keyword evidence="4" id="KW-0902">Two-component regulatory system</keyword>
<dbReference type="EMBL" id="JYNX01000060">
    <property type="protein sequence ID" value="KMO73354.1"/>
    <property type="molecule type" value="Genomic_DNA"/>
</dbReference>
<dbReference type="Gene3D" id="3.30.565.10">
    <property type="entry name" value="Histidine kinase-like ATPase, C-terminal domain"/>
    <property type="match status" value="1"/>
</dbReference>
<reference evidence="8 9" key="1">
    <citation type="journal article" date="2015" name="Genome Biol. Evol.">
        <title>Characterization of Three Mycobacterium spp. with Potential Use in Bioremediation by Genome Sequencing and Comparative Genomics.</title>
        <authorList>
            <person name="Das S."/>
            <person name="Pettersson B.M."/>
            <person name="Behra P.R."/>
            <person name="Ramesh M."/>
            <person name="Dasgupta S."/>
            <person name="Bhattacharya A."/>
            <person name="Kirsebom L.A."/>
        </authorList>
    </citation>
    <scope>NUCLEOTIDE SEQUENCE [LARGE SCALE GENOMIC DNA]</scope>
    <source>
        <strain evidence="8 9">DSM 44219</strain>
    </source>
</reference>
<dbReference type="PRINTS" id="PR00344">
    <property type="entry name" value="BCTRLSENSOR"/>
</dbReference>
<dbReference type="Gene3D" id="2.60.120.10">
    <property type="entry name" value="Jelly Rolls"/>
    <property type="match status" value="1"/>
</dbReference>
<organism evidence="8 9">
    <name type="scientific">Mycolicibacterium chubuense</name>
    <name type="common">Mycobacterium chubuense</name>
    <dbReference type="NCBI Taxonomy" id="1800"/>
    <lineage>
        <taxon>Bacteria</taxon>
        <taxon>Bacillati</taxon>
        <taxon>Actinomycetota</taxon>
        <taxon>Actinomycetes</taxon>
        <taxon>Mycobacteriales</taxon>
        <taxon>Mycobacteriaceae</taxon>
        <taxon>Mycolicibacterium</taxon>
    </lineage>
</organism>
<dbReference type="PATRIC" id="fig|1800.3.peg.4554"/>
<evidence type="ECO:0000313" key="9">
    <source>
        <dbReference type="Proteomes" id="UP000036176"/>
    </source>
</evidence>
<dbReference type="GO" id="GO:0004673">
    <property type="term" value="F:protein histidine kinase activity"/>
    <property type="evidence" value="ECO:0007669"/>
    <property type="project" value="UniProtKB-EC"/>
</dbReference>
<dbReference type="InterPro" id="IPR005467">
    <property type="entry name" value="His_kinase_dom"/>
</dbReference>
<dbReference type="RefSeq" id="WP_082162331.1">
    <property type="nucleotide sequence ID" value="NZ_JYNX01000060.1"/>
</dbReference>
<feature type="compositionally biased region" description="Polar residues" evidence="5">
    <location>
        <begin position="1"/>
        <end position="12"/>
    </location>
</feature>
<dbReference type="InterPro" id="IPR004358">
    <property type="entry name" value="Sig_transdc_His_kin-like_C"/>
</dbReference>
<keyword evidence="8" id="KW-0808">Transferase</keyword>
<dbReference type="SMART" id="SM00387">
    <property type="entry name" value="HATPase_c"/>
    <property type="match status" value="1"/>
</dbReference>
<dbReference type="InterPro" id="IPR018490">
    <property type="entry name" value="cNMP-bd_dom_sf"/>
</dbReference>
<dbReference type="PANTHER" id="PTHR43065">
    <property type="entry name" value="SENSOR HISTIDINE KINASE"/>
    <property type="match status" value="1"/>
</dbReference>
<dbReference type="InterPro" id="IPR000595">
    <property type="entry name" value="cNMP-bd_dom"/>
</dbReference>
<accession>A0A0J6VT44</accession>
<comment type="catalytic activity">
    <reaction evidence="1">
        <text>ATP + protein L-histidine = ADP + protein N-phospho-L-histidine.</text>
        <dbReference type="EC" id="2.7.13.3"/>
    </reaction>
</comment>
<dbReference type="InterPro" id="IPR014710">
    <property type="entry name" value="RmlC-like_jellyroll"/>
</dbReference>
<dbReference type="CDD" id="cd00038">
    <property type="entry name" value="CAP_ED"/>
    <property type="match status" value="1"/>
</dbReference>
<keyword evidence="9" id="KW-1185">Reference proteome</keyword>
<dbReference type="SUPFAM" id="SSF51206">
    <property type="entry name" value="cAMP-binding domain-like"/>
    <property type="match status" value="1"/>
</dbReference>
<dbReference type="InterPro" id="IPR003594">
    <property type="entry name" value="HATPase_dom"/>
</dbReference>
<evidence type="ECO:0000256" key="4">
    <source>
        <dbReference type="ARBA" id="ARBA00023012"/>
    </source>
</evidence>
<dbReference type="PROSITE" id="PS50042">
    <property type="entry name" value="CNMP_BINDING_3"/>
    <property type="match status" value="1"/>
</dbReference>
<gene>
    <name evidence="8" type="primary">glnL</name>
    <name evidence="8" type="ORF">MCHUDSM44219_04532</name>
</gene>
<evidence type="ECO:0000256" key="1">
    <source>
        <dbReference type="ARBA" id="ARBA00000085"/>
    </source>
</evidence>